<dbReference type="PANTHER" id="PTHR37171:SF1">
    <property type="entry name" value="SERINE_THREONINE-PROTEIN KINASE YRZF-RELATED"/>
    <property type="match status" value="1"/>
</dbReference>
<sequence length="670" mass="75904">MPVLADETGFHPALEAVFDLKYPTTLVDTTSPYLPMYQPLDFYDRHLDPFVRLKYVKPLGFSLSEYLSDFCEKEIMDFVQKEKPLRSGIYFRRNPPVHKTLNTAYDVGRYYVSHISNLTTRFSTALYLHPSDEEWASMFFVVPPRDSGEGAALFRKPTALCVCTEGEMIRFRPRPNETIISDMKKLGKDFPQVATYEFYNFSAASRRLLEEMGEQEVFEWTTPGTRGYSIDRSPRELVPDVESGNWSKISSISQSTKTLRHLKGKKGRPSTTLSKNITRVNPTKVTKTRPTREKTVQPAARKGARGRPYRPAAKDFLQRAWVRAVEYDTTFIVFHCGKAERIGFRHRETQTLYLSELIDPSVEKYGKIQIGLHLAIVKDVLEREASLSSPKKRPAEPTASGQPSKRQKSHDQAEDIDTNPSSCDSLNSRDLALVSLDRGLFRSPVPSSFFRVEVTWDPVSQVQVEKEPRRKARYPPSEYFSVSLGNEIGSGAVGIIHRASARFRSGSTTYEHPRLAVKLAFLEAQQASLRHEYAIYKLLVRRGVTQNILPVYGMFQDVETGLLVLVMEHGGDSIASRQPAEDDKISFTKQERTTITNAFRNLHGAGILHGDIRRNNLLLDSSGAFYIIDFDQAVVEAEEEAFRKEMEELFDVLGVHDESDGDEAAGSLEN</sequence>
<feature type="region of interest" description="Disordered" evidence="1">
    <location>
        <begin position="385"/>
        <end position="423"/>
    </location>
</feature>
<dbReference type="SUPFAM" id="SSF56112">
    <property type="entry name" value="Protein kinase-like (PK-like)"/>
    <property type="match status" value="1"/>
</dbReference>
<dbReference type="EMBL" id="KN831783">
    <property type="protein sequence ID" value="KIM40423.1"/>
    <property type="molecule type" value="Genomic_DNA"/>
</dbReference>
<dbReference type="PANTHER" id="PTHR37171">
    <property type="entry name" value="SERINE/THREONINE-PROTEIN KINASE YRZF-RELATED"/>
    <property type="match status" value="1"/>
</dbReference>
<dbReference type="OrthoDB" id="2521594at2759"/>
<organism evidence="3 4">
    <name type="scientific">Hebeloma cylindrosporum</name>
    <dbReference type="NCBI Taxonomy" id="76867"/>
    <lineage>
        <taxon>Eukaryota</taxon>
        <taxon>Fungi</taxon>
        <taxon>Dikarya</taxon>
        <taxon>Basidiomycota</taxon>
        <taxon>Agaricomycotina</taxon>
        <taxon>Agaricomycetes</taxon>
        <taxon>Agaricomycetidae</taxon>
        <taxon>Agaricales</taxon>
        <taxon>Agaricineae</taxon>
        <taxon>Hymenogastraceae</taxon>
        <taxon>Hebeloma</taxon>
    </lineage>
</organism>
<dbReference type="AlphaFoldDB" id="A0A0C2XRS8"/>
<dbReference type="PROSITE" id="PS50011">
    <property type="entry name" value="PROTEIN_KINASE_DOM"/>
    <property type="match status" value="1"/>
</dbReference>
<name>A0A0C2XRS8_HEBCY</name>
<dbReference type="GO" id="GO:0004672">
    <property type="term" value="F:protein kinase activity"/>
    <property type="evidence" value="ECO:0007669"/>
    <property type="project" value="InterPro"/>
</dbReference>
<dbReference type="Gene3D" id="1.10.510.10">
    <property type="entry name" value="Transferase(Phosphotransferase) domain 1"/>
    <property type="match status" value="1"/>
</dbReference>
<keyword evidence="4" id="KW-1185">Reference proteome</keyword>
<dbReference type="Gene3D" id="3.30.200.20">
    <property type="entry name" value="Phosphorylase Kinase, domain 1"/>
    <property type="match status" value="1"/>
</dbReference>
<dbReference type="InterPro" id="IPR000719">
    <property type="entry name" value="Prot_kinase_dom"/>
</dbReference>
<dbReference type="STRING" id="686832.A0A0C2XRS8"/>
<feature type="region of interest" description="Disordered" evidence="1">
    <location>
        <begin position="284"/>
        <end position="309"/>
    </location>
</feature>
<feature type="domain" description="Protein kinase" evidence="2">
    <location>
        <begin position="482"/>
        <end position="670"/>
    </location>
</feature>
<dbReference type="InterPro" id="IPR011009">
    <property type="entry name" value="Kinase-like_dom_sf"/>
</dbReference>
<proteinExistence type="predicted"/>
<evidence type="ECO:0000256" key="1">
    <source>
        <dbReference type="SAM" id="MobiDB-lite"/>
    </source>
</evidence>
<evidence type="ECO:0000313" key="4">
    <source>
        <dbReference type="Proteomes" id="UP000053424"/>
    </source>
</evidence>
<dbReference type="GO" id="GO:0005524">
    <property type="term" value="F:ATP binding"/>
    <property type="evidence" value="ECO:0007669"/>
    <property type="project" value="InterPro"/>
</dbReference>
<reference evidence="3 4" key="1">
    <citation type="submission" date="2014-04" db="EMBL/GenBank/DDBJ databases">
        <authorList>
            <consortium name="DOE Joint Genome Institute"/>
            <person name="Kuo A."/>
            <person name="Gay G."/>
            <person name="Dore J."/>
            <person name="Kohler A."/>
            <person name="Nagy L.G."/>
            <person name="Floudas D."/>
            <person name="Copeland A."/>
            <person name="Barry K.W."/>
            <person name="Cichocki N."/>
            <person name="Veneault-Fourrey C."/>
            <person name="LaButti K."/>
            <person name="Lindquist E.A."/>
            <person name="Lipzen A."/>
            <person name="Lundell T."/>
            <person name="Morin E."/>
            <person name="Murat C."/>
            <person name="Sun H."/>
            <person name="Tunlid A."/>
            <person name="Henrissat B."/>
            <person name="Grigoriev I.V."/>
            <person name="Hibbett D.S."/>
            <person name="Martin F."/>
            <person name="Nordberg H.P."/>
            <person name="Cantor M.N."/>
            <person name="Hua S.X."/>
        </authorList>
    </citation>
    <scope>NUCLEOTIDE SEQUENCE [LARGE SCALE GENOMIC DNA]</scope>
    <source>
        <strain evidence="4">h7</strain>
    </source>
</reference>
<reference evidence="4" key="2">
    <citation type="submission" date="2015-01" db="EMBL/GenBank/DDBJ databases">
        <title>Evolutionary Origins and Diversification of the Mycorrhizal Mutualists.</title>
        <authorList>
            <consortium name="DOE Joint Genome Institute"/>
            <consortium name="Mycorrhizal Genomics Consortium"/>
            <person name="Kohler A."/>
            <person name="Kuo A."/>
            <person name="Nagy L.G."/>
            <person name="Floudas D."/>
            <person name="Copeland A."/>
            <person name="Barry K.W."/>
            <person name="Cichocki N."/>
            <person name="Veneault-Fourrey C."/>
            <person name="LaButti K."/>
            <person name="Lindquist E.A."/>
            <person name="Lipzen A."/>
            <person name="Lundell T."/>
            <person name="Morin E."/>
            <person name="Murat C."/>
            <person name="Riley R."/>
            <person name="Ohm R."/>
            <person name="Sun H."/>
            <person name="Tunlid A."/>
            <person name="Henrissat B."/>
            <person name="Grigoriev I.V."/>
            <person name="Hibbett D.S."/>
            <person name="Martin F."/>
        </authorList>
    </citation>
    <scope>NUCLEOTIDE SEQUENCE [LARGE SCALE GENOMIC DNA]</scope>
    <source>
        <strain evidence="4">h7</strain>
    </source>
</reference>
<dbReference type="Proteomes" id="UP000053424">
    <property type="component" value="Unassembled WGS sequence"/>
</dbReference>
<evidence type="ECO:0000259" key="2">
    <source>
        <dbReference type="PROSITE" id="PS50011"/>
    </source>
</evidence>
<dbReference type="HOGENOM" id="CLU_004236_1_0_1"/>
<protein>
    <recommendedName>
        <fullName evidence="2">Protein kinase domain-containing protein</fullName>
    </recommendedName>
</protein>
<dbReference type="InterPro" id="IPR008266">
    <property type="entry name" value="Tyr_kinase_AS"/>
</dbReference>
<dbReference type="Pfam" id="PF00069">
    <property type="entry name" value="Pkinase"/>
    <property type="match status" value="1"/>
</dbReference>
<evidence type="ECO:0000313" key="3">
    <source>
        <dbReference type="EMBL" id="KIM40423.1"/>
    </source>
</evidence>
<dbReference type="InterPro" id="IPR052396">
    <property type="entry name" value="Meiotic_Drive_Suppr_Kinase"/>
</dbReference>
<gene>
    <name evidence="3" type="ORF">M413DRAFT_28888</name>
</gene>
<dbReference type="PROSITE" id="PS00109">
    <property type="entry name" value="PROTEIN_KINASE_TYR"/>
    <property type="match status" value="1"/>
</dbReference>
<accession>A0A0C2XRS8</accession>